<gene>
    <name evidence="3" type="ORF">Nans01_23440</name>
</gene>
<evidence type="ECO:0000313" key="4">
    <source>
        <dbReference type="Proteomes" id="UP001165092"/>
    </source>
</evidence>
<dbReference type="EMBL" id="BSQG01000003">
    <property type="protein sequence ID" value="GLU47993.1"/>
    <property type="molecule type" value="Genomic_DNA"/>
</dbReference>
<comment type="caution">
    <text evidence="3">The sequence shown here is derived from an EMBL/GenBank/DDBJ whole genome shotgun (WGS) entry which is preliminary data.</text>
</comment>
<sequence>MKLRSIVAATSLFTIGGMGLFAAPASADLVTTCNGVGGAVTVPGDLIVQAGKSCSLTGTTVEGNVTVRAGADLVVNGGTFKGNVTVQEDGYFDAVDTTISNAVTARSAFGTYLEDSSLGANLRAVPIAGSDVSGFVFGVGSSVGGAVNATTGDLFLDGATVSGAVTADGTGYADIYDTVVNGNLRIANNADGSVFCGGEVYGGATYINNSSIVQVGSDGPASACSDVSYWDKNVTIRDNTATIHVDNNIVRGNLTAQGNSPAALAGENNRVRGTITGDLGTIGSGFAARMAQVDHSAELEAKAEERRGEAKADAKQAGKAF</sequence>
<protein>
    <submittedName>
        <fullName evidence="3">Uncharacterized protein</fullName>
    </submittedName>
</protein>
<dbReference type="AlphaFoldDB" id="A0A9W6P6P0"/>
<proteinExistence type="predicted"/>
<keyword evidence="4" id="KW-1185">Reference proteome</keyword>
<feature type="region of interest" description="Disordered" evidence="1">
    <location>
        <begin position="297"/>
        <end position="321"/>
    </location>
</feature>
<evidence type="ECO:0000256" key="2">
    <source>
        <dbReference type="SAM" id="SignalP"/>
    </source>
</evidence>
<dbReference type="Proteomes" id="UP001165092">
    <property type="component" value="Unassembled WGS sequence"/>
</dbReference>
<reference evidence="3" key="1">
    <citation type="submission" date="2023-02" db="EMBL/GenBank/DDBJ databases">
        <title>Nocardiopsis ansamitocini NBRC 112285.</title>
        <authorList>
            <person name="Ichikawa N."/>
            <person name="Sato H."/>
            <person name="Tonouchi N."/>
        </authorList>
    </citation>
    <scope>NUCLEOTIDE SEQUENCE</scope>
    <source>
        <strain evidence="3">NBRC 112285</strain>
    </source>
</reference>
<feature type="chain" id="PRO_5040961237" evidence="2">
    <location>
        <begin position="28"/>
        <end position="321"/>
    </location>
</feature>
<evidence type="ECO:0000256" key="1">
    <source>
        <dbReference type="SAM" id="MobiDB-lite"/>
    </source>
</evidence>
<accession>A0A9W6P6P0</accession>
<dbReference type="RefSeq" id="WP_285759321.1">
    <property type="nucleotide sequence ID" value="NZ_BSQG01000003.1"/>
</dbReference>
<keyword evidence="2" id="KW-0732">Signal</keyword>
<name>A0A9W6P6P0_9ACTN</name>
<organism evidence="3 4">
    <name type="scientific">Nocardiopsis ansamitocini</name>
    <dbReference type="NCBI Taxonomy" id="1670832"/>
    <lineage>
        <taxon>Bacteria</taxon>
        <taxon>Bacillati</taxon>
        <taxon>Actinomycetota</taxon>
        <taxon>Actinomycetes</taxon>
        <taxon>Streptosporangiales</taxon>
        <taxon>Nocardiopsidaceae</taxon>
        <taxon>Nocardiopsis</taxon>
    </lineage>
</organism>
<feature type="signal peptide" evidence="2">
    <location>
        <begin position="1"/>
        <end position="27"/>
    </location>
</feature>
<evidence type="ECO:0000313" key="3">
    <source>
        <dbReference type="EMBL" id="GLU47993.1"/>
    </source>
</evidence>